<evidence type="ECO:0000259" key="8">
    <source>
        <dbReference type="PROSITE" id="PS50106"/>
    </source>
</evidence>
<protein>
    <submittedName>
        <fullName evidence="9">Do family serine endopeptidase</fullName>
        <ecNumber evidence="9">3.4.21.107</ecNumber>
    </submittedName>
</protein>
<evidence type="ECO:0000313" key="9">
    <source>
        <dbReference type="EMBL" id="MFC3227644.1"/>
    </source>
</evidence>
<name>A0ABV7KZB3_9PROT</name>
<keyword evidence="10" id="KW-1185">Reference proteome</keyword>
<comment type="similarity">
    <text evidence="1">Belongs to the peptidase S1C family.</text>
</comment>
<feature type="signal peptide" evidence="7">
    <location>
        <begin position="1"/>
        <end position="30"/>
    </location>
</feature>
<organism evidence="9 10">
    <name type="scientific">Marinibaculum pumilum</name>
    <dbReference type="NCBI Taxonomy" id="1766165"/>
    <lineage>
        <taxon>Bacteria</taxon>
        <taxon>Pseudomonadati</taxon>
        <taxon>Pseudomonadota</taxon>
        <taxon>Alphaproteobacteria</taxon>
        <taxon>Rhodospirillales</taxon>
        <taxon>Rhodospirillaceae</taxon>
        <taxon>Marinibaculum</taxon>
    </lineage>
</organism>
<keyword evidence="3 7" id="KW-0732">Signal</keyword>
<dbReference type="PRINTS" id="PR00834">
    <property type="entry name" value="PROTEASES2C"/>
</dbReference>
<dbReference type="PANTHER" id="PTHR22939">
    <property type="entry name" value="SERINE PROTEASE FAMILY S1C HTRA-RELATED"/>
    <property type="match status" value="1"/>
</dbReference>
<dbReference type="Gene3D" id="2.40.10.120">
    <property type="match status" value="1"/>
</dbReference>
<dbReference type="Pfam" id="PF13180">
    <property type="entry name" value="PDZ_2"/>
    <property type="match status" value="1"/>
</dbReference>
<evidence type="ECO:0000256" key="2">
    <source>
        <dbReference type="ARBA" id="ARBA00022670"/>
    </source>
</evidence>
<dbReference type="RefSeq" id="WP_379899979.1">
    <property type="nucleotide sequence ID" value="NZ_JBHRTR010000024.1"/>
</dbReference>
<dbReference type="Proteomes" id="UP001595528">
    <property type="component" value="Unassembled WGS sequence"/>
</dbReference>
<evidence type="ECO:0000313" key="10">
    <source>
        <dbReference type="Proteomes" id="UP001595528"/>
    </source>
</evidence>
<keyword evidence="4" id="KW-0677">Repeat</keyword>
<proteinExistence type="inferred from homology"/>
<evidence type="ECO:0000256" key="3">
    <source>
        <dbReference type="ARBA" id="ARBA00022729"/>
    </source>
</evidence>
<keyword evidence="2" id="KW-0645">Protease</keyword>
<dbReference type="GO" id="GO:0016787">
    <property type="term" value="F:hydrolase activity"/>
    <property type="evidence" value="ECO:0007669"/>
    <property type="project" value="UniProtKB-KW"/>
</dbReference>
<dbReference type="InterPro" id="IPR001478">
    <property type="entry name" value="PDZ"/>
</dbReference>
<gene>
    <name evidence="9" type="ORF">ACFOGJ_10405</name>
</gene>
<evidence type="ECO:0000256" key="6">
    <source>
        <dbReference type="ARBA" id="ARBA00022825"/>
    </source>
</evidence>
<dbReference type="SUPFAM" id="SSF50156">
    <property type="entry name" value="PDZ domain-like"/>
    <property type="match status" value="2"/>
</dbReference>
<keyword evidence="6" id="KW-0720">Serine protease</keyword>
<dbReference type="SMART" id="SM00228">
    <property type="entry name" value="PDZ"/>
    <property type="match status" value="2"/>
</dbReference>
<dbReference type="SUPFAM" id="SSF50494">
    <property type="entry name" value="Trypsin-like serine proteases"/>
    <property type="match status" value="1"/>
</dbReference>
<feature type="domain" description="PDZ" evidence="8">
    <location>
        <begin position="291"/>
        <end position="370"/>
    </location>
</feature>
<accession>A0ABV7KZB3</accession>
<dbReference type="NCBIfam" id="TIGR02037">
    <property type="entry name" value="degP_htrA_DO"/>
    <property type="match status" value="1"/>
</dbReference>
<evidence type="ECO:0000256" key="1">
    <source>
        <dbReference type="ARBA" id="ARBA00010541"/>
    </source>
</evidence>
<dbReference type="InterPro" id="IPR001940">
    <property type="entry name" value="Peptidase_S1C"/>
</dbReference>
<dbReference type="InterPro" id="IPR036034">
    <property type="entry name" value="PDZ_sf"/>
</dbReference>
<evidence type="ECO:0000256" key="4">
    <source>
        <dbReference type="ARBA" id="ARBA00022737"/>
    </source>
</evidence>
<evidence type="ECO:0000256" key="5">
    <source>
        <dbReference type="ARBA" id="ARBA00022801"/>
    </source>
</evidence>
<reference evidence="10" key="1">
    <citation type="journal article" date="2019" name="Int. J. Syst. Evol. Microbiol.">
        <title>The Global Catalogue of Microorganisms (GCM) 10K type strain sequencing project: providing services to taxonomists for standard genome sequencing and annotation.</title>
        <authorList>
            <consortium name="The Broad Institute Genomics Platform"/>
            <consortium name="The Broad Institute Genome Sequencing Center for Infectious Disease"/>
            <person name="Wu L."/>
            <person name="Ma J."/>
        </authorList>
    </citation>
    <scope>NUCLEOTIDE SEQUENCE [LARGE SCALE GENOMIC DNA]</scope>
    <source>
        <strain evidence="10">KCTC 42964</strain>
    </source>
</reference>
<dbReference type="EMBL" id="JBHRTR010000024">
    <property type="protein sequence ID" value="MFC3227644.1"/>
    <property type="molecule type" value="Genomic_DNA"/>
</dbReference>
<evidence type="ECO:0000256" key="7">
    <source>
        <dbReference type="SAM" id="SignalP"/>
    </source>
</evidence>
<keyword evidence="5 9" id="KW-0378">Hydrolase</keyword>
<dbReference type="PROSITE" id="PS50106">
    <property type="entry name" value="PDZ"/>
    <property type="match status" value="1"/>
</dbReference>
<dbReference type="EC" id="3.4.21.107" evidence="9"/>
<feature type="chain" id="PRO_5047027768" evidence="7">
    <location>
        <begin position="31"/>
        <end position="488"/>
    </location>
</feature>
<sequence length="488" mass="51824">MSSLTQHPASLRQVVRHLLPAMLLAAALQAVPLAASVAAERQLPQSQGQVLLSFAPVVKSASPAVVNIYASRRVVRRAPSALFNDPFFKRFFGPDLGRAFGGQTQERVENSLGSGVIVDPDGVIVTNRHVVEGGDDITVALPDRREFEARVLLSDPHSDLAILQIDTGDEALPHLELAEMAELEVGDLVLAIGNPFGLRQSVTSGIVSAVGRTGVSRLDTHSFIQTDAAINPGNSGGALVTLDGRLAGVNTLIFSEGGGSDGIGFAIPADLVRAVVADALAGDGLRRPWLGAAGQAVTSDIARSLDMGRPHGVLVSNVHPRGAAADSGLQRGDIITAIDGRTVDDPQALKFQIATRRPGDEVDIEVRRDGTPTRIHIRLAEAPEDPPSDRTAIDGRNPLAGATVGNLSPALALELGLDPFVEGVVVLEIARDSRAGYYRLQRGDILVSLNEQELVLVDDLLQELEADRGSWHLRLRRGTRILNLEVRS</sequence>
<dbReference type="InterPro" id="IPR011782">
    <property type="entry name" value="Pept_S1C_Do"/>
</dbReference>
<dbReference type="PANTHER" id="PTHR22939:SF129">
    <property type="entry name" value="SERINE PROTEASE HTRA2, MITOCHONDRIAL"/>
    <property type="match status" value="1"/>
</dbReference>
<dbReference type="InterPro" id="IPR009003">
    <property type="entry name" value="Peptidase_S1_PA"/>
</dbReference>
<dbReference type="Pfam" id="PF13365">
    <property type="entry name" value="Trypsin_2"/>
    <property type="match status" value="1"/>
</dbReference>
<comment type="caution">
    <text evidence="9">The sequence shown here is derived from an EMBL/GenBank/DDBJ whole genome shotgun (WGS) entry which is preliminary data.</text>
</comment>
<dbReference type="Gene3D" id="2.30.42.10">
    <property type="match status" value="2"/>
</dbReference>